<dbReference type="EMBL" id="KI517385">
    <property type="protein sequence ID" value="ESQ51250.1"/>
    <property type="molecule type" value="Genomic_DNA"/>
</dbReference>
<keyword evidence="4" id="KW-1185">Reference proteome</keyword>
<dbReference type="InterPro" id="IPR012337">
    <property type="entry name" value="RNaseH-like_sf"/>
</dbReference>
<dbReference type="GO" id="GO:0004523">
    <property type="term" value="F:RNA-DNA hybrid ribonuclease activity"/>
    <property type="evidence" value="ECO:0007669"/>
    <property type="project" value="InterPro"/>
</dbReference>
<dbReference type="STRING" id="72664.V4LL17"/>
<dbReference type="InterPro" id="IPR026960">
    <property type="entry name" value="RVT-Znf"/>
</dbReference>
<organism evidence="3 4">
    <name type="scientific">Eutrema salsugineum</name>
    <name type="common">Saltwater cress</name>
    <name type="synonym">Sisymbrium salsugineum</name>
    <dbReference type="NCBI Taxonomy" id="72664"/>
    <lineage>
        <taxon>Eukaryota</taxon>
        <taxon>Viridiplantae</taxon>
        <taxon>Streptophyta</taxon>
        <taxon>Embryophyta</taxon>
        <taxon>Tracheophyta</taxon>
        <taxon>Spermatophyta</taxon>
        <taxon>Magnoliopsida</taxon>
        <taxon>eudicotyledons</taxon>
        <taxon>Gunneridae</taxon>
        <taxon>Pentapetalae</taxon>
        <taxon>rosids</taxon>
        <taxon>malvids</taxon>
        <taxon>Brassicales</taxon>
        <taxon>Brassicaceae</taxon>
        <taxon>Eutremeae</taxon>
        <taxon>Eutrema</taxon>
    </lineage>
</organism>
<dbReference type="InterPro" id="IPR036397">
    <property type="entry name" value="RNaseH_sf"/>
</dbReference>
<dbReference type="PANTHER" id="PTHR47074">
    <property type="entry name" value="BNAC02G40300D PROTEIN"/>
    <property type="match status" value="1"/>
</dbReference>
<dbReference type="GO" id="GO:0003676">
    <property type="term" value="F:nucleic acid binding"/>
    <property type="evidence" value="ECO:0007669"/>
    <property type="project" value="InterPro"/>
</dbReference>
<dbReference type="Gramene" id="ESQ51250">
    <property type="protein sequence ID" value="ESQ51250"/>
    <property type="gene ID" value="EUTSA_v10017605mg"/>
</dbReference>
<feature type="domain" description="Reverse transcriptase zinc-binding" evidence="2">
    <location>
        <begin position="11"/>
        <end position="78"/>
    </location>
</feature>
<dbReference type="OMA" id="FAIDIWY"/>
<dbReference type="Gene3D" id="3.30.420.10">
    <property type="entry name" value="Ribonuclease H-like superfamily/Ribonuclease H"/>
    <property type="match status" value="1"/>
</dbReference>
<dbReference type="Pfam" id="PF13456">
    <property type="entry name" value="RVT_3"/>
    <property type="match status" value="1"/>
</dbReference>
<name>V4LL17_EUTSA</name>
<dbReference type="AlphaFoldDB" id="V4LL17"/>
<dbReference type="InterPro" id="IPR052929">
    <property type="entry name" value="RNase_H-like_EbsB-rel"/>
</dbReference>
<evidence type="ECO:0000259" key="2">
    <source>
        <dbReference type="Pfam" id="PF13966"/>
    </source>
</evidence>
<reference evidence="3 4" key="1">
    <citation type="journal article" date="2013" name="Front. Plant Sci.">
        <title>The Reference Genome of the Halophytic Plant Eutrema salsugineum.</title>
        <authorList>
            <person name="Yang R."/>
            <person name="Jarvis D.E."/>
            <person name="Chen H."/>
            <person name="Beilstein M.A."/>
            <person name="Grimwood J."/>
            <person name="Jenkins J."/>
            <person name="Shu S."/>
            <person name="Prochnik S."/>
            <person name="Xin M."/>
            <person name="Ma C."/>
            <person name="Schmutz J."/>
            <person name="Wing R.A."/>
            <person name="Mitchell-Olds T."/>
            <person name="Schumaker K.S."/>
            <person name="Wang X."/>
        </authorList>
    </citation>
    <scope>NUCLEOTIDE SEQUENCE [LARGE SCALE GENOMIC DNA]</scope>
</reference>
<dbReference type="InterPro" id="IPR044730">
    <property type="entry name" value="RNase_H-like_dom_plant"/>
</dbReference>
<evidence type="ECO:0000259" key="1">
    <source>
        <dbReference type="Pfam" id="PF13456"/>
    </source>
</evidence>
<evidence type="ECO:0000313" key="4">
    <source>
        <dbReference type="Proteomes" id="UP000030689"/>
    </source>
</evidence>
<evidence type="ECO:0000313" key="3">
    <source>
        <dbReference type="EMBL" id="ESQ51250.1"/>
    </source>
</evidence>
<feature type="domain" description="RNase H type-1" evidence="1">
    <location>
        <begin position="191"/>
        <end position="272"/>
    </location>
</feature>
<accession>V4LL17</accession>
<dbReference type="eggNOG" id="KOG1075">
    <property type="taxonomic scope" value="Eukaryota"/>
</dbReference>
<dbReference type="KEGG" id="eus:EUTSA_v10017605mg"/>
<dbReference type="Pfam" id="PF13966">
    <property type="entry name" value="zf-RVT"/>
    <property type="match status" value="1"/>
</dbReference>
<dbReference type="Proteomes" id="UP000030689">
    <property type="component" value="Unassembled WGS sequence"/>
</dbReference>
<dbReference type="SUPFAM" id="SSF53098">
    <property type="entry name" value="Ribonuclease H-like"/>
    <property type="match status" value="1"/>
</dbReference>
<gene>
    <name evidence="3" type="ORF">EUTSA_v10017605mg</name>
</gene>
<dbReference type="InterPro" id="IPR002156">
    <property type="entry name" value="RNaseH_domain"/>
</dbReference>
<protein>
    <submittedName>
        <fullName evidence="3">Uncharacterized protein</fullName>
    </submittedName>
</protein>
<sequence length="281" mass="31762">MASTKEREVPRALRQYIWNLRTLPKVKQFLWRAAVEALPVGVELVRRGFQVDFGCKICGIRETITHVLRVCQFTREVWTLALLKAHPHLNSVLCLDFLAFIPSLMSLPPTGISATSLPIWICWNLWITRNHRLFADTAYTAREVISEALGEARAWKEAQSSLQKPQASQATTTLPPPAISVICNVDATWHAESEAWALREALFSAIDVGFDEMQVRSDSQVLINLINSQETHTEIYAIVNDLRQLVLSFSLISSHYVPRLNNVEADTLAKNALRALKYQVN</sequence>
<dbReference type="CDD" id="cd06222">
    <property type="entry name" value="RNase_H_like"/>
    <property type="match status" value="1"/>
</dbReference>
<dbReference type="PANTHER" id="PTHR47074:SF11">
    <property type="entry name" value="REVERSE TRANSCRIPTASE-LIKE PROTEIN"/>
    <property type="match status" value="1"/>
</dbReference>
<proteinExistence type="predicted"/>